<name>A0A443QW18_9ACAR</name>
<dbReference type="EMBL" id="NCKU01003598">
    <property type="protein sequence ID" value="RWS07222.1"/>
    <property type="molecule type" value="Genomic_DNA"/>
</dbReference>
<keyword evidence="1" id="KW-0611">Plant defense</keyword>
<dbReference type="OrthoDB" id="5985073at2759"/>
<evidence type="ECO:0000259" key="3">
    <source>
        <dbReference type="Pfam" id="PF00182"/>
    </source>
</evidence>
<dbReference type="InterPro" id="IPR023346">
    <property type="entry name" value="Lysozyme-like_dom_sf"/>
</dbReference>
<comment type="caution">
    <text evidence="4">The sequence shown here is derived from an EMBL/GenBank/DDBJ whole genome shotgun (WGS) entry which is preliminary data.</text>
</comment>
<proteinExistence type="predicted"/>
<dbReference type="Gene3D" id="1.10.530.10">
    <property type="match status" value="1"/>
</dbReference>
<evidence type="ECO:0000256" key="1">
    <source>
        <dbReference type="ARBA" id="ARBA00022821"/>
    </source>
</evidence>
<reference evidence="4 5" key="1">
    <citation type="journal article" date="2018" name="Gigascience">
        <title>Genomes of trombidid mites reveal novel predicted allergens and laterally-transferred genes associated with secondary metabolism.</title>
        <authorList>
            <person name="Dong X."/>
            <person name="Chaisiri K."/>
            <person name="Xia D."/>
            <person name="Armstrong S.D."/>
            <person name="Fang Y."/>
            <person name="Donnelly M.J."/>
            <person name="Kadowaki T."/>
            <person name="McGarry J.W."/>
            <person name="Darby A.C."/>
            <person name="Makepeace B.L."/>
        </authorList>
    </citation>
    <scope>NUCLEOTIDE SEQUENCE [LARGE SCALE GENOMIC DNA]</scope>
    <source>
        <strain evidence="4">UoL-WK</strain>
    </source>
</reference>
<dbReference type="Pfam" id="PF00182">
    <property type="entry name" value="Glyco_hydro_19"/>
    <property type="match status" value="1"/>
</dbReference>
<keyword evidence="2" id="KW-1015">Disulfide bond</keyword>
<dbReference type="SUPFAM" id="SSF53955">
    <property type="entry name" value="Lysozyme-like"/>
    <property type="match status" value="1"/>
</dbReference>
<keyword evidence="5" id="KW-1185">Reference proteome</keyword>
<organism evidence="4 5">
    <name type="scientific">Dinothrombium tinctorium</name>
    <dbReference type="NCBI Taxonomy" id="1965070"/>
    <lineage>
        <taxon>Eukaryota</taxon>
        <taxon>Metazoa</taxon>
        <taxon>Ecdysozoa</taxon>
        <taxon>Arthropoda</taxon>
        <taxon>Chelicerata</taxon>
        <taxon>Arachnida</taxon>
        <taxon>Acari</taxon>
        <taxon>Acariformes</taxon>
        <taxon>Trombidiformes</taxon>
        <taxon>Prostigmata</taxon>
        <taxon>Anystina</taxon>
        <taxon>Parasitengona</taxon>
        <taxon>Trombidioidea</taxon>
        <taxon>Trombidiidae</taxon>
        <taxon>Dinothrombium</taxon>
    </lineage>
</organism>
<dbReference type="GO" id="GO:0006952">
    <property type="term" value="P:defense response"/>
    <property type="evidence" value="ECO:0007669"/>
    <property type="project" value="UniProtKB-KW"/>
</dbReference>
<dbReference type="InterPro" id="IPR000726">
    <property type="entry name" value="Glyco_hydro_19_cat"/>
</dbReference>
<dbReference type="GO" id="GO:0006032">
    <property type="term" value="P:chitin catabolic process"/>
    <property type="evidence" value="ECO:0007669"/>
    <property type="project" value="InterPro"/>
</dbReference>
<dbReference type="Proteomes" id="UP000285301">
    <property type="component" value="Unassembled WGS sequence"/>
</dbReference>
<evidence type="ECO:0000256" key="2">
    <source>
        <dbReference type="ARBA" id="ARBA00023157"/>
    </source>
</evidence>
<protein>
    <submittedName>
        <fullName evidence="4">Lysozyme-like domain-containing protein</fullName>
    </submittedName>
</protein>
<dbReference type="PANTHER" id="PTHR22595:SF79">
    <property type="entry name" value="CHITINASE 12"/>
    <property type="match status" value="1"/>
</dbReference>
<feature type="domain" description="Glycoside hydrolase family 19 catalytic" evidence="3">
    <location>
        <begin position="206"/>
        <end position="296"/>
    </location>
</feature>
<dbReference type="AlphaFoldDB" id="A0A443QW18"/>
<dbReference type="GO" id="GO:0004568">
    <property type="term" value="F:chitinase activity"/>
    <property type="evidence" value="ECO:0007669"/>
    <property type="project" value="InterPro"/>
</dbReference>
<evidence type="ECO:0000313" key="5">
    <source>
        <dbReference type="Proteomes" id="UP000285301"/>
    </source>
</evidence>
<dbReference type="GO" id="GO:0016998">
    <property type="term" value="P:cell wall macromolecule catabolic process"/>
    <property type="evidence" value="ECO:0007669"/>
    <property type="project" value="InterPro"/>
</dbReference>
<dbReference type="CDD" id="cd00325">
    <property type="entry name" value="chitinase_GH19"/>
    <property type="match status" value="1"/>
</dbReference>
<sequence>MKIELEYNEIKQESKLTECWWSGCQPYDWAERGCFPSDVWQEVNSTACDIGDKYYCCKKPNAIEVTTKRTTLFTLPANLKNAIQLTSECWWSGCQLDYWAEKGCFPEGEWFAVNSTYCDGGKYYKCCRKVTRDTTTTTLNPVAVAKVSKEIDISWQEFEKAVEDSGFGTRPTFEQYEAVVSQCTKKGAITSKLELAMFMAQILWESGGLRYKREIGCEKNECANIYDNSVGLPDKAYYGRGYMMLTHSYNYKAASHELYGDNRLIEDPDLVADDEQVAWATAFWFWKRNVHNAPGVQEGKFGVTTRKINGAFECKGQYKDRARRRFKIYKKILIDFNIKEKANEKGCYN</sequence>
<evidence type="ECO:0000313" key="4">
    <source>
        <dbReference type="EMBL" id="RWS07222.1"/>
    </source>
</evidence>
<accession>A0A443QW18</accession>
<dbReference type="PANTHER" id="PTHR22595">
    <property type="entry name" value="CHITINASE-RELATED"/>
    <property type="match status" value="1"/>
</dbReference>
<gene>
    <name evidence="4" type="ORF">B4U79_01917</name>
</gene>
<dbReference type="STRING" id="1965070.A0A443QW18"/>